<dbReference type="GO" id="GO:0030272">
    <property type="term" value="F:5-formyltetrahydrofolate cyclo-ligase activity"/>
    <property type="evidence" value="ECO:0007669"/>
    <property type="project" value="UniProtKB-EC"/>
</dbReference>
<dbReference type="Pfam" id="PF01812">
    <property type="entry name" value="5-FTHF_cyc-lig"/>
    <property type="match status" value="1"/>
</dbReference>
<accession>A0A6J4QEP8</accession>
<dbReference type="GO" id="GO:0005524">
    <property type="term" value="F:ATP binding"/>
    <property type="evidence" value="ECO:0007669"/>
    <property type="project" value="UniProtKB-KW"/>
</dbReference>
<dbReference type="NCBIfam" id="TIGR02727">
    <property type="entry name" value="MTHFS_bact"/>
    <property type="match status" value="1"/>
</dbReference>
<evidence type="ECO:0000256" key="4">
    <source>
        <dbReference type="PIRSR" id="PIRSR006806-1"/>
    </source>
</evidence>
<proteinExistence type="inferred from homology"/>
<evidence type="ECO:0000256" key="2">
    <source>
        <dbReference type="ARBA" id="ARBA00022741"/>
    </source>
</evidence>
<dbReference type="Gene3D" id="3.40.50.10420">
    <property type="entry name" value="NagB/RpiA/CoA transferase-like"/>
    <property type="match status" value="1"/>
</dbReference>
<protein>
    <recommendedName>
        <fullName evidence="5">5-formyltetrahydrofolate cyclo-ligase</fullName>
        <ecNumber evidence="5">6.3.3.2</ecNumber>
    </recommendedName>
</protein>
<keyword evidence="3 4" id="KW-0067">ATP-binding</keyword>
<dbReference type="GO" id="GO:0035999">
    <property type="term" value="P:tetrahydrofolate interconversion"/>
    <property type="evidence" value="ECO:0007669"/>
    <property type="project" value="TreeGrafter"/>
</dbReference>
<dbReference type="PANTHER" id="PTHR23407:SF1">
    <property type="entry name" value="5-FORMYLTETRAHYDROFOLATE CYCLO-LIGASE"/>
    <property type="match status" value="1"/>
</dbReference>
<feature type="binding site" evidence="4">
    <location>
        <begin position="6"/>
        <end position="10"/>
    </location>
    <ligand>
        <name>ATP</name>
        <dbReference type="ChEBI" id="CHEBI:30616"/>
    </ligand>
</feature>
<feature type="binding site" evidence="4">
    <location>
        <begin position="135"/>
        <end position="143"/>
    </location>
    <ligand>
        <name>ATP</name>
        <dbReference type="ChEBI" id="CHEBI:30616"/>
    </ligand>
</feature>
<evidence type="ECO:0000313" key="6">
    <source>
        <dbReference type="EMBL" id="CAA9439742.1"/>
    </source>
</evidence>
<dbReference type="InterPro" id="IPR037171">
    <property type="entry name" value="NagB/RpiA_transferase-like"/>
</dbReference>
<comment type="cofactor">
    <cofactor evidence="5">
        <name>Mg(2+)</name>
        <dbReference type="ChEBI" id="CHEBI:18420"/>
    </cofactor>
</comment>
<organism evidence="6">
    <name type="scientific">uncultured Rubrobacteraceae bacterium</name>
    <dbReference type="NCBI Taxonomy" id="349277"/>
    <lineage>
        <taxon>Bacteria</taxon>
        <taxon>Bacillati</taxon>
        <taxon>Actinomycetota</taxon>
        <taxon>Rubrobacteria</taxon>
        <taxon>Rubrobacterales</taxon>
        <taxon>Rubrobacteraceae</taxon>
        <taxon>environmental samples</taxon>
    </lineage>
</organism>
<evidence type="ECO:0000256" key="1">
    <source>
        <dbReference type="ARBA" id="ARBA00010638"/>
    </source>
</evidence>
<keyword evidence="5" id="KW-0479">Metal-binding</keyword>
<dbReference type="InterPro" id="IPR002698">
    <property type="entry name" value="FTHF_cligase"/>
</dbReference>
<evidence type="ECO:0000256" key="3">
    <source>
        <dbReference type="ARBA" id="ARBA00022840"/>
    </source>
</evidence>
<dbReference type="PANTHER" id="PTHR23407">
    <property type="entry name" value="ATPASE INHIBITOR/5-FORMYLTETRAHYDROFOLATE CYCLO-LIGASE"/>
    <property type="match status" value="1"/>
</dbReference>
<dbReference type="SUPFAM" id="SSF100950">
    <property type="entry name" value="NagB/RpiA/CoA transferase-like"/>
    <property type="match status" value="1"/>
</dbReference>
<dbReference type="EMBL" id="CADCUT010000228">
    <property type="protein sequence ID" value="CAA9439742.1"/>
    <property type="molecule type" value="Genomic_DNA"/>
</dbReference>
<dbReference type="InterPro" id="IPR024185">
    <property type="entry name" value="FTHF_cligase-like_sf"/>
</dbReference>
<comment type="similarity">
    <text evidence="1 5">Belongs to the 5-formyltetrahydrofolate cyclo-ligase family.</text>
</comment>
<keyword evidence="2 4" id="KW-0547">Nucleotide-binding</keyword>
<dbReference type="GO" id="GO:0009396">
    <property type="term" value="P:folic acid-containing compound biosynthetic process"/>
    <property type="evidence" value="ECO:0007669"/>
    <property type="project" value="TreeGrafter"/>
</dbReference>
<comment type="catalytic activity">
    <reaction evidence="5">
        <text>(6S)-5-formyl-5,6,7,8-tetrahydrofolate + ATP = (6R)-5,10-methenyltetrahydrofolate + ADP + phosphate</text>
        <dbReference type="Rhea" id="RHEA:10488"/>
        <dbReference type="ChEBI" id="CHEBI:30616"/>
        <dbReference type="ChEBI" id="CHEBI:43474"/>
        <dbReference type="ChEBI" id="CHEBI:57455"/>
        <dbReference type="ChEBI" id="CHEBI:57457"/>
        <dbReference type="ChEBI" id="CHEBI:456216"/>
        <dbReference type="EC" id="6.3.3.2"/>
    </reaction>
</comment>
<sequence length="197" mass="20776">MSAEAKAALRELVLRRRGALAEEDRASSSGRIITAVLDLPAYRLSGVVLAYASFGTELRTDGFLRRVLGDGKTLLLPRVERGGLTLYEVRDLALDLSPGTWGIREPVPERCPVAAPGNVDFALIPGVAFDGNGGRLGYGGGFYDRLLAGLTEGPPLVSAAFEVQMVDGVPVGPHDAPVHAVVTEEGIYPENGRPAGL</sequence>
<keyword evidence="5" id="KW-0460">Magnesium</keyword>
<dbReference type="GO" id="GO:0046872">
    <property type="term" value="F:metal ion binding"/>
    <property type="evidence" value="ECO:0007669"/>
    <property type="project" value="UniProtKB-KW"/>
</dbReference>
<feature type="binding site" evidence="4">
    <location>
        <position position="57"/>
    </location>
    <ligand>
        <name>substrate</name>
    </ligand>
</feature>
<evidence type="ECO:0000256" key="5">
    <source>
        <dbReference type="RuleBase" id="RU361279"/>
    </source>
</evidence>
<keyword evidence="6" id="KW-0436">Ligase</keyword>
<dbReference type="PIRSF" id="PIRSF006806">
    <property type="entry name" value="FTHF_cligase"/>
    <property type="match status" value="1"/>
</dbReference>
<dbReference type="EC" id="6.3.3.2" evidence="5"/>
<gene>
    <name evidence="6" type="ORF">AVDCRST_MAG03-3890</name>
</gene>
<name>A0A6J4QEP8_9ACTN</name>
<dbReference type="AlphaFoldDB" id="A0A6J4QEP8"/>
<reference evidence="6" key="1">
    <citation type="submission" date="2020-02" db="EMBL/GenBank/DDBJ databases">
        <authorList>
            <person name="Meier V. D."/>
        </authorList>
    </citation>
    <scope>NUCLEOTIDE SEQUENCE</scope>
    <source>
        <strain evidence="6">AVDCRST_MAG03</strain>
    </source>
</reference>